<protein>
    <recommendedName>
        <fullName evidence="2">Chitin-binding type-4 domain-containing protein</fullName>
    </recommendedName>
</protein>
<keyword evidence="4" id="KW-1185">Reference proteome</keyword>
<dbReference type="EMBL" id="JAZDUA010000036">
    <property type="protein sequence ID" value="KAK7871591.1"/>
    <property type="molecule type" value="Genomic_DNA"/>
</dbReference>
<reference evidence="3 4" key="1">
    <citation type="submission" date="2024-03" db="EMBL/GenBank/DDBJ databases">
        <title>The genome assembly and annotation of the cricket Gryllus longicercus Weissman &amp; Gray.</title>
        <authorList>
            <person name="Szrajer S."/>
            <person name="Gray D."/>
            <person name="Ylla G."/>
        </authorList>
    </citation>
    <scope>NUCLEOTIDE SEQUENCE [LARGE SCALE GENOMIC DNA]</scope>
    <source>
        <strain evidence="3">DAG 2021-001</strain>
        <tissue evidence="3">Whole body minus gut</tissue>
    </source>
</reference>
<feature type="domain" description="Chitin-binding type-4" evidence="2">
    <location>
        <begin position="33"/>
        <end position="224"/>
    </location>
</feature>
<comment type="caution">
    <text evidence="3">The sequence shown here is derived from an EMBL/GenBank/DDBJ whole genome shotgun (WGS) entry which is preliminary data.</text>
</comment>
<evidence type="ECO:0000313" key="3">
    <source>
        <dbReference type="EMBL" id="KAK7871591.1"/>
    </source>
</evidence>
<keyword evidence="1" id="KW-0732">Signal</keyword>
<dbReference type="AlphaFoldDB" id="A0AAN9ZCL3"/>
<feature type="signal peptide" evidence="1">
    <location>
        <begin position="1"/>
        <end position="24"/>
    </location>
</feature>
<accession>A0AAN9ZCL3</accession>
<feature type="chain" id="PRO_5042937263" description="Chitin-binding type-4 domain-containing protein" evidence="1">
    <location>
        <begin position="25"/>
        <end position="341"/>
    </location>
</feature>
<gene>
    <name evidence="3" type="ORF">R5R35_001785</name>
</gene>
<organism evidence="3 4">
    <name type="scientific">Gryllus longicercus</name>
    <dbReference type="NCBI Taxonomy" id="2509291"/>
    <lineage>
        <taxon>Eukaryota</taxon>
        <taxon>Metazoa</taxon>
        <taxon>Ecdysozoa</taxon>
        <taxon>Arthropoda</taxon>
        <taxon>Hexapoda</taxon>
        <taxon>Insecta</taxon>
        <taxon>Pterygota</taxon>
        <taxon>Neoptera</taxon>
        <taxon>Polyneoptera</taxon>
        <taxon>Orthoptera</taxon>
        <taxon>Ensifera</taxon>
        <taxon>Gryllidea</taxon>
        <taxon>Grylloidea</taxon>
        <taxon>Gryllidae</taxon>
        <taxon>Gryllinae</taxon>
        <taxon>Gryllus</taxon>
    </lineage>
</organism>
<dbReference type="InterPro" id="IPR004302">
    <property type="entry name" value="Cellulose/chitin-bd_N"/>
</dbReference>
<dbReference type="PANTHER" id="PTHR21113:SF6">
    <property type="entry name" value="CHITIN-BINDING TYPE-4 DOMAIN-CONTAINING PROTEIN"/>
    <property type="match status" value="1"/>
</dbReference>
<proteinExistence type="predicted"/>
<evidence type="ECO:0000259" key="2">
    <source>
        <dbReference type="Pfam" id="PF03067"/>
    </source>
</evidence>
<sequence length="341" mass="38238">MAPPLPRAPPRALLMGLWLLLLQALRPAGVEGHARLMDPPARNSMWRLGFPNPVDYDDNELYCGGWSVQHQQNGGRCGVCGDPWNQREPRAHEAGGKFAKGIIGRRYTVGQDITIEVDLTSNHYGYFEAKICPNNNPRYEATQECFDRYPLYVSGTRDVAMQIPPDTPKKAYLPYRVRLPPYLTCTQCVIQWTYYTGNMWGICPNGTGANGCGTPEWFRNCADVSVVTTTAGLPPPFVSAQDNPFLLYYRDLRAPYQVTPLVVRAQVCLPTDAYRRLPGMRDWCRSNCLRYPPNCPPMLCQCPDQCDAIGELAGREGADAHCQDMCIVNNPQCPEDQCSCY</sequence>
<dbReference type="PANTHER" id="PTHR21113">
    <property type="entry name" value="AGAP001705-PA"/>
    <property type="match status" value="1"/>
</dbReference>
<dbReference type="Pfam" id="PF03067">
    <property type="entry name" value="LPMO_10"/>
    <property type="match status" value="1"/>
</dbReference>
<name>A0AAN9ZCL3_9ORTH</name>
<dbReference type="Proteomes" id="UP001378592">
    <property type="component" value="Unassembled WGS sequence"/>
</dbReference>
<evidence type="ECO:0000256" key="1">
    <source>
        <dbReference type="SAM" id="SignalP"/>
    </source>
</evidence>
<evidence type="ECO:0000313" key="4">
    <source>
        <dbReference type="Proteomes" id="UP001378592"/>
    </source>
</evidence>